<dbReference type="SUPFAM" id="SSF81606">
    <property type="entry name" value="PP2C-like"/>
    <property type="match status" value="1"/>
</dbReference>
<dbReference type="Proteomes" id="UP000187209">
    <property type="component" value="Unassembled WGS sequence"/>
</dbReference>
<evidence type="ECO:0000256" key="2">
    <source>
        <dbReference type="ARBA" id="ARBA00023136"/>
    </source>
</evidence>
<evidence type="ECO:0000313" key="6">
    <source>
        <dbReference type="Proteomes" id="UP000187209"/>
    </source>
</evidence>
<feature type="compositionally biased region" description="Polar residues" evidence="3">
    <location>
        <begin position="17"/>
        <end position="28"/>
    </location>
</feature>
<organism evidence="5 6">
    <name type="scientific">Stentor coeruleus</name>
    <dbReference type="NCBI Taxonomy" id="5963"/>
    <lineage>
        <taxon>Eukaryota</taxon>
        <taxon>Sar</taxon>
        <taxon>Alveolata</taxon>
        <taxon>Ciliophora</taxon>
        <taxon>Postciliodesmatophora</taxon>
        <taxon>Heterotrichea</taxon>
        <taxon>Heterotrichida</taxon>
        <taxon>Stentoridae</taxon>
        <taxon>Stentor</taxon>
    </lineage>
</organism>
<dbReference type="GO" id="GO:0004722">
    <property type="term" value="F:protein serine/threonine phosphatase activity"/>
    <property type="evidence" value="ECO:0007669"/>
    <property type="project" value="InterPro"/>
</dbReference>
<dbReference type="InterPro" id="IPR015655">
    <property type="entry name" value="PP2C"/>
</dbReference>
<dbReference type="InterPro" id="IPR001932">
    <property type="entry name" value="PPM-type_phosphatase-like_dom"/>
</dbReference>
<accession>A0A1R2BZE2</accession>
<dbReference type="FunFam" id="3.60.40.10:FF:000051">
    <property type="entry name" value="Protein phosphatase 2C-like protein"/>
    <property type="match status" value="1"/>
</dbReference>
<dbReference type="Pfam" id="PF00481">
    <property type="entry name" value="PP2C"/>
    <property type="match status" value="1"/>
</dbReference>
<feature type="region of interest" description="Disordered" evidence="3">
    <location>
        <begin position="17"/>
        <end position="42"/>
    </location>
</feature>
<dbReference type="InterPro" id="IPR036457">
    <property type="entry name" value="PPM-type-like_dom_sf"/>
</dbReference>
<reference evidence="5 6" key="1">
    <citation type="submission" date="2016-11" db="EMBL/GenBank/DDBJ databases">
        <title>The macronuclear genome of Stentor coeruleus: a giant cell with tiny introns.</title>
        <authorList>
            <person name="Slabodnick M."/>
            <person name="Ruby J.G."/>
            <person name="Reiff S.B."/>
            <person name="Swart E.C."/>
            <person name="Gosai S."/>
            <person name="Prabakaran S."/>
            <person name="Witkowska E."/>
            <person name="Larue G.E."/>
            <person name="Fisher S."/>
            <person name="Freeman R.M."/>
            <person name="Gunawardena J."/>
            <person name="Chu W."/>
            <person name="Stover N.A."/>
            <person name="Gregory B.D."/>
            <person name="Nowacki M."/>
            <person name="Derisi J."/>
            <person name="Roy S.W."/>
            <person name="Marshall W.F."/>
            <person name="Sood P."/>
        </authorList>
    </citation>
    <scope>NUCLEOTIDE SEQUENCE [LARGE SCALE GENOMIC DNA]</scope>
    <source>
        <strain evidence="5">WM001</strain>
    </source>
</reference>
<dbReference type="SMART" id="SM00332">
    <property type="entry name" value="PP2Cc"/>
    <property type="match status" value="1"/>
</dbReference>
<comment type="subcellular location">
    <subcellularLocation>
        <location evidence="1">Membrane</location>
    </subcellularLocation>
</comment>
<keyword evidence="6" id="KW-1185">Reference proteome</keyword>
<dbReference type="PROSITE" id="PS51746">
    <property type="entry name" value="PPM_2"/>
    <property type="match status" value="1"/>
</dbReference>
<feature type="compositionally biased region" description="Polar residues" evidence="3">
    <location>
        <begin position="57"/>
        <end position="74"/>
    </location>
</feature>
<evidence type="ECO:0000313" key="5">
    <source>
        <dbReference type="EMBL" id="OMJ82146.1"/>
    </source>
</evidence>
<evidence type="ECO:0000259" key="4">
    <source>
        <dbReference type="PROSITE" id="PS51746"/>
    </source>
</evidence>
<dbReference type="Gene3D" id="3.60.40.10">
    <property type="entry name" value="PPM-type phosphatase domain"/>
    <property type="match status" value="1"/>
</dbReference>
<dbReference type="CDD" id="cd00143">
    <property type="entry name" value="PP2Cc"/>
    <property type="match status" value="1"/>
</dbReference>
<dbReference type="OrthoDB" id="10264738at2759"/>
<feature type="region of interest" description="Disordered" evidence="3">
    <location>
        <begin position="57"/>
        <end position="77"/>
    </location>
</feature>
<proteinExistence type="predicted"/>
<gene>
    <name evidence="5" type="ORF">SteCoe_17220</name>
</gene>
<comment type="caution">
    <text evidence="5">The sequence shown here is derived from an EMBL/GenBank/DDBJ whole genome shotgun (WGS) entry which is preliminary data.</text>
</comment>
<name>A0A1R2BZE2_9CILI</name>
<keyword evidence="2" id="KW-0472">Membrane</keyword>
<dbReference type="EMBL" id="MPUH01000351">
    <property type="protein sequence ID" value="OMJ82146.1"/>
    <property type="molecule type" value="Genomic_DNA"/>
</dbReference>
<dbReference type="PANTHER" id="PTHR47992">
    <property type="entry name" value="PROTEIN PHOSPHATASE"/>
    <property type="match status" value="1"/>
</dbReference>
<dbReference type="GO" id="GO:0016020">
    <property type="term" value="C:membrane"/>
    <property type="evidence" value="ECO:0007669"/>
    <property type="project" value="UniProtKB-SubCell"/>
</dbReference>
<protein>
    <recommendedName>
        <fullName evidence="4">PPM-type phosphatase domain-containing protein</fullName>
    </recommendedName>
</protein>
<dbReference type="AlphaFoldDB" id="A0A1R2BZE2"/>
<evidence type="ECO:0000256" key="3">
    <source>
        <dbReference type="SAM" id="MobiDB-lite"/>
    </source>
</evidence>
<feature type="domain" description="PPM-type phosphatase" evidence="4">
    <location>
        <begin position="125"/>
        <end position="411"/>
    </location>
</feature>
<sequence>MLHTITPNKKVHIRSLTRGTEGNQSQKILSKHKPSNSYGGNANSERRLELLKHSLSSYTQKQTTRPRTINSSEQLLKHPKKKLILHKKASSISEKPLNSIFLSMHNTHKHQISLDKRKEKKSIQKFACRSNTGFMPGNPNKVNQDSFILNTELNFDTCIFAVADGHGVNGEHVSGYIKNRFPLILLSNPYFLSAPIRALTASCIRLNKEINSQDFDTNFSGSTFVSIIIRGKKLWCANVGDSRALLGRQLTDKTGTKGNCNHWMAIALSRDHKPNENDESERIYKAGGRVEAYQDENGNPFGPSRVWLKSQNLPGLAMSRSFGDKVASSVGVICHPEILEFEINNDDKFIVIGSDGIFEFLTNEDVVKIVVPYWRRGDCEGAAELLAKEAKHAWMREEEVIDDITCVVIFLEAI</sequence>
<evidence type="ECO:0000256" key="1">
    <source>
        <dbReference type="ARBA" id="ARBA00004370"/>
    </source>
</evidence>